<dbReference type="Gene3D" id="1.10.472.60">
    <property type="entry name" value="putative protein disulfide isomerase domain"/>
    <property type="match status" value="1"/>
</dbReference>
<organism evidence="1 2">
    <name type="scientific">Exercitatus varius</name>
    <dbReference type="NCBI Taxonomy" id="67857"/>
    <lineage>
        <taxon>Bacteria</taxon>
        <taxon>Pseudomonadati</taxon>
        <taxon>Pseudomonadota</taxon>
        <taxon>Gammaproteobacteria</taxon>
        <taxon>Pasteurellales</taxon>
        <taxon>Pasteurellaceae</taxon>
        <taxon>Exercitatus</taxon>
    </lineage>
</organism>
<dbReference type="InterPro" id="IPR036249">
    <property type="entry name" value="Thioredoxin-like_sf"/>
</dbReference>
<proteinExistence type="predicted"/>
<dbReference type="PANTHER" id="PTHR13887">
    <property type="entry name" value="GLUTATHIONE S-TRANSFERASE KAPPA"/>
    <property type="match status" value="1"/>
</dbReference>
<reference evidence="1" key="1">
    <citation type="submission" date="2023-03" db="EMBL/GenBank/DDBJ databases">
        <title>Classification of Bisgaard taxon 6 and taxon 10 as Exercitatus varius gen. nov., spec. nov.</title>
        <authorList>
            <person name="Christensen H."/>
        </authorList>
    </citation>
    <scope>NUCLEOTIDE SEQUENCE</scope>
    <source>
        <strain evidence="1">86116</strain>
    </source>
</reference>
<dbReference type="RefSeq" id="WP_317477563.1">
    <property type="nucleotide sequence ID" value="NZ_JARQTW010000013.1"/>
</dbReference>
<sequence length="302" mass="33375">MNAENKIIINAFTDPLCTWCWGSEPIYRKLQSHFGDNIEFRPVMGGLVEDLANFRDVKNDIGGRSMADSNRDIANHWAEAAARHGMPVDSENFNLFDDEHRSTYPQNIAYKAVQLADPGKAEIFMYNLRVASAAQARLTNLESVLIEIADESGVDIPAFLRKLRDGTAEQAFRGDLALTRHLGVHGFPTCLIKFNNQQIMLRGYRDFDTFVSIIDSLSQGAIKPIAPAQTAEALLDFMANHPKMAIAEVREAFNFATLQDAENFVVPLIENGTLQKEIAGSSYFVVKPNLAGACDLTTGDCG</sequence>
<dbReference type="PANTHER" id="PTHR13887:SF54">
    <property type="entry name" value="DSBA FAMILY PROTEIN"/>
    <property type="match status" value="1"/>
</dbReference>
<gene>
    <name evidence="1" type="ORF">P7M15_08630</name>
</gene>
<dbReference type="EMBL" id="JARQTW010000013">
    <property type="protein sequence ID" value="MDG2950579.1"/>
    <property type="molecule type" value="Genomic_DNA"/>
</dbReference>
<dbReference type="AlphaFoldDB" id="A0AAW6QAS6"/>
<dbReference type="SUPFAM" id="SSF52833">
    <property type="entry name" value="Thioredoxin-like"/>
    <property type="match status" value="1"/>
</dbReference>
<evidence type="ECO:0000313" key="1">
    <source>
        <dbReference type="EMBL" id="MDG2950579.1"/>
    </source>
</evidence>
<name>A0AAW6QAS6_9PAST</name>
<evidence type="ECO:0000313" key="2">
    <source>
        <dbReference type="Proteomes" id="UP001214976"/>
    </source>
</evidence>
<dbReference type="Pfam" id="PF13743">
    <property type="entry name" value="Thioredoxin_5"/>
    <property type="match status" value="1"/>
</dbReference>
<dbReference type="Gene3D" id="3.40.30.10">
    <property type="entry name" value="Glutaredoxin"/>
    <property type="match status" value="1"/>
</dbReference>
<accession>A0AAW6QAS6</accession>
<protein>
    <submittedName>
        <fullName evidence="1">DsbA family protein</fullName>
    </submittedName>
</protein>
<dbReference type="Proteomes" id="UP001214976">
    <property type="component" value="Unassembled WGS sequence"/>
</dbReference>
<dbReference type="CDD" id="cd03025">
    <property type="entry name" value="DsbA_FrnE_like"/>
    <property type="match status" value="1"/>
</dbReference>
<comment type="caution">
    <text evidence="1">The sequence shown here is derived from an EMBL/GenBank/DDBJ whole genome shotgun (WGS) entry which is preliminary data.</text>
</comment>